<name>A0ABU0E1H7_9FIRM</name>
<proteinExistence type="predicted"/>
<reference evidence="1 2" key="1">
    <citation type="submission" date="2023-07" db="EMBL/GenBank/DDBJ databases">
        <title>Genomic Encyclopedia of Type Strains, Phase IV (KMG-IV): sequencing the most valuable type-strain genomes for metagenomic binning, comparative biology and taxonomic classification.</title>
        <authorList>
            <person name="Goeker M."/>
        </authorList>
    </citation>
    <scope>NUCLEOTIDE SEQUENCE [LARGE SCALE GENOMIC DNA]</scope>
    <source>
        <strain evidence="1 2">DSM 16784</strain>
    </source>
</reference>
<gene>
    <name evidence="1" type="ORF">J2S15_001487</name>
</gene>
<dbReference type="RefSeq" id="WP_307406869.1">
    <property type="nucleotide sequence ID" value="NZ_JAUSUR010000002.1"/>
</dbReference>
<organism evidence="1 2">
    <name type="scientific">Breznakia pachnodae</name>
    <dbReference type="NCBI Taxonomy" id="265178"/>
    <lineage>
        <taxon>Bacteria</taxon>
        <taxon>Bacillati</taxon>
        <taxon>Bacillota</taxon>
        <taxon>Erysipelotrichia</taxon>
        <taxon>Erysipelotrichales</taxon>
        <taxon>Erysipelotrichaceae</taxon>
        <taxon>Breznakia</taxon>
    </lineage>
</organism>
<keyword evidence="2" id="KW-1185">Reference proteome</keyword>
<evidence type="ECO:0000313" key="2">
    <source>
        <dbReference type="Proteomes" id="UP001230220"/>
    </source>
</evidence>
<sequence length="320" mass="37575">MGHTHTIIPYYSMSEDERVFEFGMTPQQVANLDSKIYEIKEDTIRNWRLERRGGYNTEFIDDKLVSVGFRIDPTFNSFEVDNIDITDKEGIEELKSKHEHYVYANGESTLFPELGLLVSVTPFCDGWSNPRPGVFNRDIVAFSKDMLDYYRYKSQVLILEPMKGVSIAGNTSIQFMMKPEDIHKVWNSPEHTWKNYGSHKHIIEYYFNHGVELRYRDYEVSYKYSEDMPLYDIELIESNGWQVEVDGLRIFQDDKLTQMKDKYEYIESKKKKAVAFPTLGIFTMGCGDKKNNRKGAEGKVIYLCNKDTIESFIRHIDIWD</sequence>
<evidence type="ECO:0000313" key="1">
    <source>
        <dbReference type="EMBL" id="MDQ0360742.1"/>
    </source>
</evidence>
<dbReference type="Proteomes" id="UP001230220">
    <property type="component" value="Unassembled WGS sequence"/>
</dbReference>
<protein>
    <submittedName>
        <fullName evidence="1">Uncharacterized protein</fullName>
    </submittedName>
</protein>
<dbReference type="EMBL" id="JAUSUR010000002">
    <property type="protein sequence ID" value="MDQ0360742.1"/>
    <property type="molecule type" value="Genomic_DNA"/>
</dbReference>
<comment type="caution">
    <text evidence="1">The sequence shown here is derived from an EMBL/GenBank/DDBJ whole genome shotgun (WGS) entry which is preliminary data.</text>
</comment>
<accession>A0ABU0E1H7</accession>